<reference evidence="2 3" key="1">
    <citation type="submission" date="2019-06" db="EMBL/GenBank/DDBJ databases">
        <title>Whole genome shotgun sequence of Brevibacillus parabrevis NBRC 12334.</title>
        <authorList>
            <person name="Hosoyama A."/>
            <person name="Uohara A."/>
            <person name="Ohji S."/>
            <person name="Ichikawa N."/>
        </authorList>
    </citation>
    <scope>NUCLEOTIDE SEQUENCE [LARGE SCALE GENOMIC DNA]</scope>
    <source>
        <strain evidence="2 3">NBRC 12334</strain>
    </source>
</reference>
<proteinExistence type="predicted"/>
<sequence>MIVKYMIALVSSVCLSATVSAAAYSVAPSWQQADSSQGMHAQAVQELSQTSLLGFLQTGKWQRDTLRRQLGQPVKTFDGYEYFQKGVAVKWDENERAFGVLADSAFTGEIVPGITVQTAKKELLRKLGTPLFSQQKQELIGYAYPNYYLFVTFAGEKVKAFSLYRRDPLTDTRAILDMARHLQEYGEKLAEPANSGSFSIFAAWGQPDFTYHLHGIGTYAWEYPSRGIAYDGAPEDGTLTIYSNFPAKSELPALAKLPHVTISAEDALFLAEKERIELEKANVARAKSEGIASPDQKTIAVPDSEGLYSSTNIRFYNKDYQPLAQLYPGHFVNKLTWLDNNWILYDTMLGVGAYHVPAQKNSVIVAMDKQPGVPFTVFDINQTRINTTKKEIVFEVGTEAKKLYTVTYQIAGERIFFTWKK</sequence>
<evidence type="ECO:0000313" key="2">
    <source>
        <dbReference type="EMBL" id="GEB33800.1"/>
    </source>
</evidence>
<feature type="chain" id="PRO_5038443679" evidence="1">
    <location>
        <begin position="22"/>
        <end position="421"/>
    </location>
</feature>
<feature type="signal peptide" evidence="1">
    <location>
        <begin position="1"/>
        <end position="21"/>
    </location>
</feature>
<protein>
    <submittedName>
        <fullName evidence="2">Uncharacterized protein</fullName>
    </submittedName>
</protein>
<keyword evidence="3" id="KW-1185">Reference proteome</keyword>
<dbReference type="EMBL" id="BJMH01000016">
    <property type="protein sequence ID" value="GEB33800.1"/>
    <property type="molecule type" value="Genomic_DNA"/>
</dbReference>
<name>A0A4Y3PH35_BREPA</name>
<comment type="caution">
    <text evidence="2">The sequence shown here is derived from an EMBL/GenBank/DDBJ whole genome shotgun (WGS) entry which is preliminary data.</text>
</comment>
<dbReference type="AlphaFoldDB" id="A0A4Y3PH35"/>
<accession>A0A4Y3PH35</accession>
<dbReference type="GeneID" id="87612990"/>
<dbReference type="RefSeq" id="WP_122965407.1">
    <property type="nucleotide sequence ID" value="NZ_BJMH01000016.1"/>
</dbReference>
<dbReference type="Proteomes" id="UP000316882">
    <property type="component" value="Unassembled WGS sequence"/>
</dbReference>
<gene>
    <name evidence="2" type="ORF">BPA01_33800</name>
</gene>
<evidence type="ECO:0000256" key="1">
    <source>
        <dbReference type="SAM" id="SignalP"/>
    </source>
</evidence>
<evidence type="ECO:0000313" key="3">
    <source>
        <dbReference type="Proteomes" id="UP000316882"/>
    </source>
</evidence>
<organism evidence="2 3">
    <name type="scientific">Brevibacillus parabrevis</name>
    <dbReference type="NCBI Taxonomy" id="54914"/>
    <lineage>
        <taxon>Bacteria</taxon>
        <taxon>Bacillati</taxon>
        <taxon>Bacillota</taxon>
        <taxon>Bacilli</taxon>
        <taxon>Bacillales</taxon>
        <taxon>Paenibacillaceae</taxon>
        <taxon>Brevibacillus</taxon>
    </lineage>
</organism>
<keyword evidence="1" id="KW-0732">Signal</keyword>